<evidence type="ECO:0000313" key="4">
    <source>
        <dbReference type="EMBL" id="RNB67693.1"/>
    </source>
</evidence>
<dbReference type="RefSeq" id="WP_122911060.1">
    <property type="nucleotide sequence ID" value="NZ_CBCSBE010000017.1"/>
</dbReference>
<evidence type="ECO:0000256" key="1">
    <source>
        <dbReference type="ARBA" id="ARBA00007896"/>
    </source>
</evidence>
<dbReference type="Proteomes" id="UP000282028">
    <property type="component" value="Unassembled WGS sequence"/>
</dbReference>
<dbReference type="FunFam" id="3.30.2040.10:FF:000001">
    <property type="entry name" value="D-glutamate cyclase, mitochondrial"/>
    <property type="match status" value="1"/>
</dbReference>
<evidence type="ECO:0000256" key="3">
    <source>
        <dbReference type="HAMAP-Rule" id="MF_01830"/>
    </source>
</evidence>
<dbReference type="AlphaFoldDB" id="A0A3M8BWH7"/>
<comment type="caution">
    <text evidence="4">The sequence shown here is derived from an EMBL/GenBank/DDBJ whole genome shotgun (WGS) entry which is preliminary data.</text>
</comment>
<comment type="similarity">
    <text evidence="1 3">Belongs to the D-glutamate cyclase family.</text>
</comment>
<evidence type="ECO:0000256" key="2">
    <source>
        <dbReference type="ARBA" id="ARBA00023239"/>
    </source>
</evidence>
<dbReference type="Pfam" id="PF07286">
    <property type="entry name" value="D-Glu_cyclase"/>
    <property type="match status" value="1"/>
</dbReference>
<dbReference type="OrthoDB" id="149585at2"/>
<proteinExistence type="inferred from homology"/>
<sequence length="263" mass="29137">MHSIADLSPQEARQWIREQRWQKPTAGMANGYTQANLAILPRSHAFDFLLFCQRNPKPCPVIDVTDPGSAIPRLVAPDANLLTDIPKYRVYRHGVLTEETTSIEHVWQDDMVAFLLGCSFTFERAMLENGIPVRHIEQECNVPMYVTNIACESAGAFSGPMVVSMRPVPYDQVVRAVQVTSRFPAVHGAPVHIGDPSAIGIQAINRPDFGDPVPVREGEVPVFWACGVTPQAVAMQSKPEIMITHAPGHMFITNLRDEQFGVL</sequence>
<gene>
    <name evidence="4" type="ORF">EDM52_21915</name>
</gene>
<dbReference type="HAMAP" id="MF_01830">
    <property type="entry name" value="Hydro_lyase"/>
    <property type="match status" value="1"/>
</dbReference>
<keyword evidence="5" id="KW-1185">Reference proteome</keyword>
<protein>
    <recommendedName>
        <fullName evidence="3">Putative hydro-lyase EDM52_21915</fullName>
        <ecNumber evidence="3">4.2.1.-</ecNumber>
    </recommendedName>
</protein>
<name>A0A3M8BWH7_9BACL</name>
<dbReference type="InterPro" id="IPR009906">
    <property type="entry name" value="D-Glu_cyclase"/>
</dbReference>
<reference evidence="4 5" key="1">
    <citation type="submission" date="2018-10" db="EMBL/GenBank/DDBJ databases">
        <title>Phylogenomics of Brevibacillus.</title>
        <authorList>
            <person name="Dunlap C."/>
        </authorList>
    </citation>
    <scope>NUCLEOTIDE SEQUENCE [LARGE SCALE GENOMIC DNA]</scope>
    <source>
        <strain evidence="4 5">JCM 12215</strain>
    </source>
</reference>
<dbReference type="PIRSF" id="PIRSF029755">
    <property type="entry name" value="UCP029755"/>
    <property type="match status" value="1"/>
</dbReference>
<dbReference type="Gene3D" id="3.30.2040.10">
    <property type="entry name" value="PSTPO5379-like domain"/>
    <property type="match status" value="1"/>
</dbReference>
<dbReference type="SUPFAM" id="SSF160920">
    <property type="entry name" value="PSTPO5379-like"/>
    <property type="match status" value="1"/>
</dbReference>
<accession>A0A3M8BWH7</accession>
<organism evidence="4 5">
    <name type="scientific">Brevibacillus invocatus</name>
    <dbReference type="NCBI Taxonomy" id="173959"/>
    <lineage>
        <taxon>Bacteria</taxon>
        <taxon>Bacillati</taxon>
        <taxon>Bacillota</taxon>
        <taxon>Bacilli</taxon>
        <taxon>Bacillales</taxon>
        <taxon>Paenibacillaceae</taxon>
        <taxon>Brevibacillus</taxon>
    </lineage>
</organism>
<dbReference type="PANTHER" id="PTHR32022">
    <property type="entry name" value="D-GLUTAMATE CYCLASE, MITOCHONDRIAL"/>
    <property type="match status" value="1"/>
</dbReference>
<dbReference type="InterPro" id="IPR016938">
    <property type="entry name" value="UPF0317"/>
</dbReference>
<dbReference type="EC" id="4.2.1.-" evidence="3"/>
<dbReference type="EMBL" id="RHHR01000050">
    <property type="protein sequence ID" value="RNB67693.1"/>
    <property type="molecule type" value="Genomic_DNA"/>
</dbReference>
<dbReference type="PANTHER" id="PTHR32022:SF10">
    <property type="entry name" value="D-GLUTAMATE CYCLASE, MITOCHONDRIAL"/>
    <property type="match status" value="1"/>
</dbReference>
<dbReference type="InterPro" id="IPR038021">
    <property type="entry name" value="Putative_hydro-lyase"/>
</dbReference>
<dbReference type="NCBIfam" id="NF003969">
    <property type="entry name" value="PRK05463.1"/>
    <property type="match status" value="1"/>
</dbReference>
<keyword evidence="2 3" id="KW-0456">Lyase</keyword>
<dbReference type="GO" id="GO:0016829">
    <property type="term" value="F:lyase activity"/>
    <property type="evidence" value="ECO:0007669"/>
    <property type="project" value="UniProtKB-KW"/>
</dbReference>
<dbReference type="Gene3D" id="3.40.1640.10">
    <property type="entry name" value="PSTPO5379-like"/>
    <property type="match status" value="1"/>
</dbReference>
<evidence type="ECO:0000313" key="5">
    <source>
        <dbReference type="Proteomes" id="UP000282028"/>
    </source>
</evidence>